<evidence type="ECO:0000259" key="2">
    <source>
        <dbReference type="PROSITE" id="PS50983"/>
    </source>
</evidence>
<dbReference type="SUPFAM" id="SSF53807">
    <property type="entry name" value="Helical backbone' metal receptor"/>
    <property type="match status" value="1"/>
</dbReference>
<gene>
    <name evidence="3" type="ORF">NE863_13235</name>
</gene>
<protein>
    <submittedName>
        <fullName evidence="3">Hemin ABC transporter substrate-binding protein</fullName>
    </submittedName>
</protein>
<evidence type="ECO:0000256" key="1">
    <source>
        <dbReference type="SAM" id="SignalP"/>
    </source>
</evidence>
<dbReference type="RefSeq" id="WP_113079589.1">
    <property type="nucleotide sequence ID" value="NZ_CP098807.1"/>
</dbReference>
<dbReference type="PANTHER" id="PTHR30535">
    <property type="entry name" value="VITAMIN B12-BINDING PROTEIN"/>
    <property type="match status" value="1"/>
</dbReference>
<dbReference type="Proteomes" id="UP001055460">
    <property type="component" value="Chromosome"/>
</dbReference>
<feature type="signal peptide" evidence="1">
    <location>
        <begin position="1"/>
        <end position="32"/>
    </location>
</feature>
<feature type="domain" description="Fe/B12 periplasmic-binding" evidence="2">
    <location>
        <begin position="54"/>
        <end position="311"/>
    </location>
</feature>
<accession>A0A9Q8Y4R7</accession>
<dbReference type="AlphaFoldDB" id="A0A9Q8Y4R7"/>
<evidence type="ECO:0000313" key="3">
    <source>
        <dbReference type="EMBL" id="USJ22273.1"/>
    </source>
</evidence>
<reference evidence="3" key="1">
    <citation type="submission" date="2022-06" db="EMBL/GenBank/DDBJ databases">
        <title>Physiological and biochemical characterization and genomic elucidation of a strain of the genus Ensifer adhaerens M8 that combines arsenic oxidation and chromium reduction.</title>
        <authorList>
            <person name="Li X."/>
            <person name="Yu c."/>
        </authorList>
    </citation>
    <scope>NUCLEOTIDE SEQUENCE</scope>
    <source>
        <strain evidence="3">M8</strain>
    </source>
</reference>
<keyword evidence="1" id="KW-0732">Signal</keyword>
<evidence type="ECO:0000313" key="4">
    <source>
        <dbReference type="Proteomes" id="UP001055460"/>
    </source>
</evidence>
<dbReference type="EMBL" id="CP098807">
    <property type="protein sequence ID" value="USJ22273.1"/>
    <property type="molecule type" value="Genomic_DNA"/>
</dbReference>
<dbReference type="Pfam" id="PF01497">
    <property type="entry name" value="Peripla_BP_2"/>
    <property type="match status" value="1"/>
</dbReference>
<sequence length="316" mass="32643">MINGLDFRRLRRSGLALGAFALSATFLLPAVAPDAPAFIRTAMAEDTQKADVSRVVSVGGAVTEIIYALGEEGRLVGRDSTSTYPEAAKTLPDVGYMRQLAPEGIIAVNPSAIVAVEGSGPPEALAVLKEANIAFTSVPETFDKAGIPAKIRAVGAFLGVEDKAETLAKSVEADLDAAVAEGAARADSERKRVLFILSTQGGKVMASGQGTAANGIIELAGAVNAVGTFPGYKALTDEAIVEAKPDVILMMDRGGEHAAKAEELFAMPALSLTPAAQNKALVRMDGLHLLGFGPRTASAVRELNAAIYGKKANASQ</sequence>
<dbReference type="Gene3D" id="3.40.50.1980">
    <property type="entry name" value="Nitrogenase molybdenum iron protein domain"/>
    <property type="match status" value="2"/>
</dbReference>
<organism evidence="3 4">
    <name type="scientific">Ensifer adhaerens</name>
    <name type="common">Sinorhizobium morelense</name>
    <dbReference type="NCBI Taxonomy" id="106592"/>
    <lineage>
        <taxon>Bacteria</taxon>
        <taxon>Pseudomonadati</taxon>
        <taxon>Pseudomonadota</taxon>
        <taxon>Alphaproteobacteria</taxon>
        <taxon>Hyphomicrobiales</taxon>
        <taxon>Rhizobiaceae</taxon>
        <taxon>Sinorhizobium/Ensifer group</taxon>
        <taxon>Ensifer</taxon>
    </lineage>
</organism>
<dbReference type="PANTHER" id="PTHR30535:SF4">
    <property type="entry name" value="HEMIN-BINDING PERIPLASMIC PROTEIN HMUT"/>
    <property type="match status" value="1"/>
</dbReference>
<dbReference type="PROSITE" id="PS50983">
    <property type="entry name" value="FE_B12_PBP"/>
    <property type="match status" value="1"/>
</dbReference>
<dbReference type="InterPro" id="IPR050902">
    <property type="entry name" value="ABC_Transporter_SBP"/>
</dbReference>
<dbReference type="InterPro" id="IPR002491">
    <property type="entry name" value="ABC_transptr_periplasmic_BD"/>
</dbReference>
<feature type="chain" id="PRO_5040268908" evidence="1">
    <location>
        <begin position="33"/>
        <end position="316"/>
    </location>
</feature>
<dbReference type="CDD" id="cd01149">
    <property type="entry name" value="HutB"/>
    <property type="match status" value="1"/>
</dbReference>
<name>A0A9Q8Y4R7_ENSAD</name>
<proteinExistence type="predicted"/>